<dbReference type="STRING" id="4615.A0A199VMA4"/>
<accession>A0A199VMA4</accession>
<feature type="non-terminal residue" evidence="1">
    <location>
        <position position="1"/>
    </location>
</feature>
<dbReference type="EMBL" id="LSRQ01001358">
    <property type="protein sequence ID" value="OAY78138.1"/>
    <property type="molecule type" value="Genomic_DNA"/>
</dbReference>
<sequence length="123" mass="13311">HVNPTNLPQLHLQNPSFPIHANSFITQNPGPTPSAAQQALLERAEAAAAKAHEDLLSAGETVSAWKVSQAVLASLKADSWSSLGFQLQDVRRIRELFAKEGKFIENREGGMAGGFFTTYVVNP</sequence>
<comment type="caution">
    <text evidence="1">The sequence shown here is derived from an EMBL/GenBank/DDBJ whole genome shotgun (WGS) entry which is preliminary data.</text>
</comment>
<dbReference type="Proteomes" id="UP000092600">
    <property type="component" value="Unassembled WGS sequence"/>
</dbReference>
<dbReference type="AlphaFoldDB" id="A0A199VMA4"/>
<reference evidence="1 2" key="1">
    <citation type="journal article" date="2016" name="DNA Res.">
        <title>The draft genome of MD-2 pineapple using hybrid error correction of long reads.</title>
        <authorList>
            <person name="Redwan R.M."/>
            <person name="Saidin A."/>
            <person name="Kumar S.V."/>
        </authorList>
    </citation>
    <scope>NUCLEOTIDE SEQUENCE [LARGE SCALE GENOMIC DNA]</scope>
    <source>
        <strain evidence="2">cv. MD2</strain>
        <tissue evidence="1">Leaf</tissue>
    </source>
</reference>
<evidence type="ECO:0000313" key="1">
    <source>
        <dbReference type="EMBL" id="OAY78138.1"/>
    </source>
</evidence>
<gene>
    <name evidence="1" type="ORF">ACMD2_16556</name>
</gene>
<organism evidence="1 2">
    <name type="scientific">Ananas comosus</name>
    <name type="common">Pineapple</name>
    <name type="synonym">Ananas ananas</name>
    <dbReference type="NCBI Taxonomy" id="4615"/>
    <lineage>
        <taxon>Eukaryota</taxon>
        <taxon>Viridiplantae</taxon>
        <taxon>Streptophyta</taxon>
        <taxon>Embryophyta</taxon>
        <taxon>Tracheophyta</taxon>
        <taxon>Spermatophyta</taxon>
        <taxon>Magnoliopsida</taxon>
        <taxon>Liliopsida</taxon>
        <taxon>Poales</taxon>
        <taxon>Bromeliaceae</taxon>
        <taxon>Bromelioideae</taxon>
        <taxon>Ananas</taxon>
    </lineage>
</organism>
<name>A0A199VMA4_ANACO</name>
<evidence type="ECO:0000313" key="2">
    <source>
        <dbReference type="Proteomes" id="UP000092600"/>
    </source>
</evidence>
<protein>
    <submittedName>
        <fullName evidence="1">Uncharacterized protein</fullName>
    </submittedName>
</protein>
<proteinExistence type="predicted"/>